<dbReference type="Pfam" id="PF00564">
    <property type="entry name" value="PB1"/>
    <property type="match status" value="1"/>
</dbReference>
<protein>
    <submittedName>
        <fullName evidence="7">PB1</fullName>
    </submittedName>
</protein>
<dbReference type="SMART" id="SM00666">
    <property type="entry name" value="PB1"/>
    <property type="match status" value="1"/>
</dbReference>
<dbReference type="Gene3D" id="3.10.20.90">
    <property type="entry name" value="Phosphatidylinositol 3-kinase Catalytic Subunit, Chain A, domain 1"/>
    <property type="match status" value="1"/>
</dbReference>
<evidence type="ECO:0000256" key="1">
    <source>
        <dbReference type="ARBA" id="ARBA00022737"/>
    </source>
</evidence>
<feature type="compositionally biased region" description="Basic residues" evidence="5">
    <location>
        <begin position="1"/>
        <end position="12"/>
    </location>
</feature>
<dbReference type="SUPFAM" id="SSF54277">
    <property type="entry name" value="CAD &amp; PB1 domains"/>
    <property type="match status" value="1"/>
</dbReference>
<dbReference type="CDD" id="cd05992">
    <property type="entry name" value="PB1"/>
    <property type="match status" value="1"/>
</dbReference>
<feature type="domain" description="PB1" evidence="6">
    <location>
        <begin position="225"/>
        <end position="304"/>
    </location>
</feature>
<dbReference type="PANTHER" id="PTHR46183">
    <property type="entry name" value="PROTEIN CLMP1"/>
    <property type="match status" value="1"/>
</dbReference>
<keyword evidence="8" id="KW-1185">Reference proteome</keyword>
<dbReference type="InterPro" id="IPR000270">
    <property type="entry name" value="PB1_dom"/>
</dbReference>
<feature type="repeat" description="TPR" evidence="3">
    <location>
        <begin position="44"/>
        <end position="77"/>
    </location>
</feature>
<accession>A0A9E7HG86</accession>
<keyword evidence="1" id="KW-0677">Repeat</keyword>
<dbReference type="EMBL" id="CP097510">
    <property type="protein sequence ID" value="URE30583.1"/>
    <property type="molecule type" value="Genomic_DNA"/>
</dbReference>
<dbReference type="PROSITE" id="PS50005">
    <property type="entry name" value="TPR"/>
    <property type="match status" value="1"/>
</dbReference>
<dbReference type="AlphaFoldDB" id="A0A9E7HG86"/>
<evidence type="ECO:0000259" key="6">
    <source>
        <dbReference type="SMART" id="SM00666"/>
    </source>
</evidence>
<dbReference type="Proteomes" id="UP001055439">
    <property type="component" value="Chromosome 8"/>
</dbReference>
<dbReference type="InterPro" id="IPR044517">
    <property type="entry name" value="PHOX1-4"/>
</dbReference>
<reference evidence="7" key="1">
    <citation type="submission" date="2022-05" db="EMBL/GenBank/DDBJ databases">
        <title>The Musa troglodytarum L. genome provides insights into the mechanism of non-climacteric behaviour and enrichment of carotenoids.</title>
        <authorList>
            <person name="Wang J."/>
        </authorList>
    </citation>
    <scope>NUCLEOTIDE SEQUENCE</scope>
    <source>
        <tissue evidence="7">Leaf</tissue>
    </source>
</reference>
<keyword evidence="4" id="KW-0175">Coiled coil</keyword>
<evidence type="ECO:0000256" key="4">
    <source>
        <dbReference type="SAM" id="Coils"/>
    </source>
</evidence>
<feature type="coiled-coil region" evidence="4">
    <location>
        <begin position="183"/>
        <end position="210"/>
    </location>
</feature>
<dbReference type="InterPro" id="IPR011990">
    <property type="entry name" value="TPR-like_helical_dom_sf"/>
</dbReference>
<feature type="compositionally biased region" description="Basic and acidic residues" evidence="5">
    <location>
        <begin position="18"/>
        <end position="30"/>
    </location>
</feature>
<proteinExistence type="predicted"/>
<evidence type="ECO:0000256" key="2">
    <source>
        <dbReference type="ARBA" id="ARBA00022803"/>
    </source>
</evidence>
<dbReference type="OrthoDB" id="2942533at2759"/>
<dbReference type="Gene3D" id="1.25.40.10">
    <property type="entry name" value="Tetratricopeptide repeat domain"/>
    <property type="match status" value="1"/>
</dbReference>
<evidence type="ECO:0000313" key="7">
    <source>
        <dbReference type="EMBL" id="URE30583.1"/>
    </source>
</evidence>
<evidence type="ECO:0000313" key="8">
    <source>
        <dbReference type="Proteomes" id="UP001055439"/>
    </source>
</evidence>
<gene>
    <name evidence="7" type="ORF">MUK42_13237</name>
</gene>
<organism evidence="7 8">
    <name type="scientific">Musa troglodytarum</name>
    <name type="common">fe'i banana</name>
    <dbReference type="NCBI Taxonomy" id="320322"/>
    <lineage>
        <taxon>Eukaryota</taxon>
        <taxon>Viridiplantae</taxon>
        <taxon>Streptophyta</taxon>
        <taxon>Embryophyta</taxon>
        <taxon>Tracheophyta</taxon>
        <taxon>Spermatophyta</taxon>
        <taxon>Magnoliopsida</taxon>
        <taxon>Liliopsida</taxon>
        <taxon>Zingiberales</taxon>
        <taxon>Musaceae</taxon>
        <taxon>Musa</taxon>
    </lineage>
</organism>
<feature type="region of interest" description="Disordered" evidence="5">
    <location>
        <begin position="1"/>
        <end position="33"/>
    </location>
</feature>
<evidence type="ECO:0000256" key="3">
    <source>
        <dbReference type="PROSITE-ProRule" id="PRU00339"/>
    </source>
</evidence>
<keyword evidence="2 3" id="KW-0802">TPR repeat</keyword>
<dbReference type="SUPFAM" id="SSF48452">
    <property type="entry name" value="TPR-like"/>
    <property type="match status" value="1"/>
</dbReference>
<dbReference type="SMART" id="SM00028">
    <property type="entry name" value="TPR"/>
    <property type="match status" value="3"/>
</dbReference>
<dbReference type="InterPro" id="IPR019734">
    <property type="entry name" value="TPR_rpt"/>
</dbReference>
<dbReference type="PANTHER" id="PTHR46183:SF4">
    <property type="entry name" value="PROTEIN PHOX4"/>
    <property type="match status" value="1"/>
</dbReference>
<evidence type="ECO:0000256" key="5">
    <source>
        <dbReference type="SAM" id="MobiDB-lite"/>
    </source>
</evidence>
<name>A0A9E7HG86_9LILI</name>
<sequence length="990" mass="112812">MGKPTGKKKKNSGGKNGTESKHARSNEHNPKVFGEGTTIFLDMAHEMKEEGNKLFQKRDYEGALLKYENAIKLLPKNHTDTAYLHSNTATCYMQMEPKQYHRAIRECNLALEASPKYSKALLKRARCFEALNRLDLACKDVDVVLSLEPNNITALEISEKVKKVMEKKVFVLDDNADLSLTEVAAVKEKLKKKKKKKTKKKKKSHKAEEKVITEEKHIDVKEQPMWVVKLVFAEDIRWAQIPANCTMLRLRETVGKKFPSLKAILIKYRDREGDLVTITTSEELTWARQSAEPQGSVRLYLTEVSPECEPWFEDAETNSSSTVQGRNHNVVAEYQSIMIDEEKSSPTYVDDWIIQFARLFKNHLGFSSDSHLNLHELGMKLSSEAIEDTITSEEAQEIFELAEWNFQDMAALALFNWGNIHLSRARKKLFLSEDASKESILEKMKDAYEWAQDENIKAGKRYQDALKIKPDFYEGFLALGMQQFEQAKLSWCHVIGSKVDLEAWPSETLIELFNNAEDNMEKGTKMWEKMEEQRRKEFSELKDDKSLSEKMGLDGCFKDLSMDETAEQAANMRSQINRIWGTILYERSVVEFKLGIPIWEEFLVAAVEKFKLAGVSPVDIAVITKNHCANRTSQEGSAFMIEEIVQAWHETHDDKRWMIGVPSFRLEQLFRRRSETMSTDESSGTYFSCLLSEVNIVYNLLVQCALLRCVEATTQLNSAMLVCEAYCLSSSGSNPDQVFGSDDAKSDPIARVRSGPPLPFPLLSFGKEAREIRRRYFPYDGSREILVRRLRLTSFDDVFHSSVWTDQIFTNPGLVCSEPSVIISSIKKNFYLQVCCHSTVPTAIEASDASTRKGNVACHPLQNETGTNMTWTLEMANALLWKLVRPPRDPISHASRLSICSRAEHPKLLVAPARYSAPAPASASCSFRKKRRTTCVHTDDAVPARGWQSPAITTRSFLFGVGRKGWRFDRSRSTTLWCESPRICLWLTLL</sequence>